<dbReference type="PANTHER" id="PTHR37283">
    <property type="entry name" value="PH DOMAIN-CONTAINING PROTEIN YHR131C"/>
    <property type="match status" value="1"/>
</dbReference>
<proteinExistence type="predicted"/>
<organism evidence="3 4">
    <name type="scientific">Parascedosporium putredinis</name>
    <dbReference type="NCBI Taxonomy" id="1442378"/>
    <lineage>
        <taxon>Eukaryota</taxon>
        <taxon>Fungi</taxon>
        <taxon>Dikarya</taxon>
        <taxon>Ascomycota</taxon>
        <taxon>Pezizomycotina</taxon>
        <taxon>Sordariomycetes</taxon>
        <taxon>Hypocreomycetidae</taxon>
        <taxon>Microascales</taxon>
        <taxon>Microascaceae</taxon>
        <taxon>Parascedosporium</taxon>
    </lineage>
</organism>
<dbReference type="AlphaFoldDB" id="A0A9P1MEP0"/>
<dbReference type="EMBL" id="CALLCH030000019">
    <property type="protein sequence ID" value="CAI4219191.1"/>
    <property type="molecule type" value="Genomic_DNA"/>
</dbReference>
<comment type="caution">
    <text evidence="3">The sequence shown here is derived from an EMBL/GenBank/DDBJ whole genome shotgun (WGS) entry which is preliminary data.</text>
</comment>
<name>A0A9P1MEP0_9PEZI</name>
<sequence length="347" mass="40153">MDEDIHYHHVVTSAPRRPSQHLTYDPQTGDLQPPPLQMEDSNVVEEGPEVLPKYWCSVYCEGVFTKKMEIENTTKRAEDRRWHSVYAVLQGTALNIYEIKKDWGLGRGKGGPTISPDNPPWVRRGKLERSYSLQYADVGIALDYQKRRHVIRVRAEADQFLLSCVELSTFLKWLESLFAAIDVAAPLDERDFPETRAFPRRRCCRSSFLGLPEDEVDEEVGEEADELNDGDAFDIDQGKLLLKRAEDSRHDHRLSITSYPNEAIDDLSGKWAPAHYWGPQHDMRYAKLCYSVLLFRSPRKSNYIVSKGKKWFVDWMTGRMVRVLPPEYGEIDLYDAWHIVHAGNQRL</sequence>
<evidence type="ECO:0000256" key="1">
    <source>
        <dbReference type="SAM" id="MobiDB-lite"/>
    </source>
</evidence>
<evidence type="ECO:0000313" key="3">
    <source>
        <dbReference type="EMBL" id="CAI4219191.1"/>
    </source>
</evidence>
<dbReference type="OrthoDB" id="5865767at2759"/>
<dbReference type="Gene3D" id="2.30.29.30">
    <property type="entry name" value="Pleckstrin-homology domain (PH domain)/Phosphotyrosine-binding domain (PTB)"/>
    <property type="match status" value="1"/>
</dbReference>
<dbReference type="SUPFAM" id="SSF50729">
    <property type="entry name" value="PH domain-like"/>
    <property type="match status" value="1"/>
</dbReference>
<gene>
    <name evidence="3" type="ORF">PPNO1_LOCUS8760</name>
</gene>
<dbReference type="PANTHER" id="PTHR37283:SF1">
    <property type="entry name" value="PH DOMAIN-CONTAINING PROTEIN YHR131C"/>
    <property type="match status" value="1"/>
</dbReference>
<reference evidence="3" key="1">
    <citation type="submission" date="2022-11" db="EMBL/GenBank/DDBJ databases">
        <authorList>
            <person name="Scott C."/>
            <person name="Bruce N."/>
        </authorList>
    </citation>
    <scope>NUCLEOTIDE SEQUENCE</scope>
</reference>
<protein>
    <recommendedName>
        <fullName evidence="2">PH domain-containing protein</fullName>
    </recommendedName>
</protein>
<dbReference type="InterPro" id="IPR001849">
    <property type="entry name" value="PH_domain"/>
</dbReference>
<feature type="compositionally biased region" description="Polar residues" evidence="1">
    <location>
        <begin position="20"/>
        <end position="30"/>
    </location>
</feature>
<feature type="domain" description="PH" evidence="2">
    <location>
        <begin position="57"/>
        <end position="182"/>
    </location>
</feature>
<accession>A0A9P1MEP0</accession>
<feature type="region of interest" description="Disordered" evidence="1">
    <location>
        <begin position="1"/>
        <end position="34"/>
    </location>
</feature>
<dbReference type="PROSITE" id="PS50003">
    <property type="entry name" value="PH_DOMAIN"/>
    <property type="match status" value="1"/>
</dbReference>
<evidence type="ECO:0000259" key="2">
    <source>
        <dbReference type="PROSITE" id="PS50003"/>
    </source>
</evidence>
<keyword evidence="4" id="KW-1185">Reference proteome</keyword>
<evidence type="ECO:0000313" key="4">
    <source>
        <dbReference type="Proteomes" id="UP000838763"/>
    </source>
</evidence>
<dbReference type="InterPro" id="IPR011993">
    <property type="entry name" value="PH-like_dom_sf"/>
</dbReference>
<dbReference type="SMART" id="SM00233">
    <property type="entry name" value="PH"/>
    <property type="match status" value="1"/>
</dbReference>
<dbReference type="Proteomes" id="UP000838763">
    <property type="component" value="Unassembled WGS sequence"/>
</dbReference>